<dbReference type="GeneID" id="81441304"/>
<evidence type="ECO:0000313" key="1">
    <source>
        <dbReference type="EMBL" id="KAJ5363498.1"/>
    </source>
</evidence>
<evidence type="ECO:0000313" key="2">
    <source>
        <dbReference type="Proteomes" id="UP001147782"/>
    </source>
</evidence>
<keyword evidence="2" id="KW-1185">Reference proteome</keyword>
<name>A0A9W9RNK1_9EURO</name>
<reference evidence="1" key="1">
    <citation type="submission" date="2022-11" db="EMBL/GenBank/DDBJ databases">
        <authorList>
            <person name="Petersen C."/>
        </authorList>
    </citation>
    <scope>NUCLEOTIDE SEQUENCE</scope>
    <source>
        <strain evidence="1">IBT 29864</strain>
    </source>
</reference>
<dbReference type="OrthoDB" id="5325862at2759"/>
<dbReference type="AlphaFoldDB" id="A0A9W9RNK1"/>
<dbReference type="Proteomes" id="UP001147782">
    <property type="component" value="Unassembled WGS sequence"/>
</dbReference>
<gene>
    <name evidence="1" type="ORF">N7496_009211</name>
</gene>
<organism evidence="1 2">
    <name type="scientific">Penicillium cataractarum</name>
    <dbReference type="NCBI Taxonomy" id="2100454"/>
    <lineage>
        <taxon>Eukaryota</taxon>
        <taxon>Fungi</taxon>
        <taxon>Dikarya</taxon>
        <taxon>Ascomycota</taxon>
        <taxon>Pezizomycotina</taxon>
        <taxon>Eurotiomycetes</taxon>
        <taxon>Eurotiomycetidae</taxon>
        <taxon>Eurotiales</taxon>
        <taxon>Aspergillaceae</taxon>
        <taxon>Penicillium</taxon>
    </lineage>
</organism>
<comment type="caution">
    <text evidence="1">The sequence shown here is derived from an EMBL/GenBank/DDBJ whole genome shotgun (WGS) entry which is preliminary data.</text>
</comment>
<reference evidence="1" key="2">
    <citation type="journal article" date="2023" name="IMA Fungus">
        <title>Comparative genomic study of the Penicillium genus elucidates a diverse pangenome and 15 lateral gene transfer events.</title>
        <authorList>
            <person name="Petersen C."/>
            <person name="Sorensen T."/>
            <person name="Nielsen M.R."/>
            <person name="Sondergaard T.E."/>
            <person name="Sorensen J.L."/>
            <person name="Fitzpatrick D.A."/>
            <person name="Frisvad J.C."/>
            <person name="Nielsen K.L."/>
        </authorList>
    </citation>
    <scope>NUCLEOTIDE SEQUENCE</scope>
    <source>
        <strain evidence="1">IBT 29864</strain>
    </source>
</reference>
<accession>A0A9W9RNK1</accession>
<dbReference type="RefSeq" id="XP_056551125.1">
    <property type="nucleotide sequence ID" value="XM_056702125.1"/>
</dbReference>
<proteinExistence type="predicted"/>
<sequence length="262" mass="29106">MSTTTLTTKSDFIYSEKEARTSLSASSSTTLYTLDDQSPFHADRTLLIDSRGIGCFRLPIPNRQLEIAITHPDGHPAYISTRDRLWSGNSLLSNDKLGDLIRTEYFFGPNRDPVLHLLQSSSGESEEIRLRGEWTSRSTRFTTPSGGELRWSYAKEKRPDGHKVNLIVLNVVEHSDGDRKAAQTSERRLAQLLRCAETRTPQTSRCSAGNGGTLQMDEEALRANGIDESVVVATCLVMLKKEVDRRRMIQMMVMSGAASGGP</sequence>
<protein>
    <submittedName>
        <fullName evidence="1">Uncharacterized protein</fullName>
    </submittedName>
</protein>
<dbReference type="EMBL" id="JAPZBS010000008">
    <property type="protein sequence ID" value="KAJ5363498.1"/>
    <property type="molecule type" value="Genomic_DNA"/>
</dbReference>